<protein>
    <submittedName>
        <fullName evidence="2">Transglutaminase-like domain-containing protein</fullName>
    </submittedName>
</protein>
<dbReference type="InterPro" id="IPR038765">
    <property type="entry name" value="Papain-like_cys_pep_sf"/>
</dbReference>
<dbReference type="GO" id="GO:0005737">
    <property type="term" value="C:cytoplasm"/>
    <property type="evidence" value="ECO:0007669"/>
    <property type="project" value="TreeGrafter"/>
</dbReference>
<dbReference type="SUPFAM" id="SSF54001">
    <property type="entry name" value="Cysteine proteinases"/>
    <property type="match status" value="1"/>
</dbReference>
<dbReference type="SMART" id="SM00460">
    <property type="entry name" value="TGc"/>
    <property type="match status" value="1"/>
</dbReference>
<dbReference type="PANTHER" id="PTHR46333:SF2">
    <property type="entry name" value="CYTOKINESIS PROTEIN 3"/>
    <property type="match status" value="1"/>
</dbReference>
<proteinExistence type="predicted"/>
<sequence>MKKIKKFFAILLILAIGIAVINSQTDFFLNFGSYVPYLKENCPEVTESVSALSERLSRVTDYIPTPSELMAMIKQEDLPIDPSDVAVNAYIQNSPMLSFYPNENISMIADYDRIQIFGIVGSRSKSNLIAAFIDENGETLEQVSITANSENSFNKTISIPKTDGASVGVDVYTGDRPYGQFESWVYNYVKLVRDGNGGWVIEQSPVFEHNKAMYEKDKSIKEALKYTASIQSNSDSIISIAEQLTADKTTDYEKVLALHDWICSYMYYDVDSLASDEAPPYYATDIVKSRKAVCLGFATLMASLCRSIDIPCNVVSGYALGVGNDTAWTDISIATDEQNHAWNEVYVDGRWMIVDTTWDCANKIENGEMNKGEVSHLYFDANLQFFSNNHKILEYSKRR</sequence>
<dbReference type="Proteomes" id="UP001198242">
    <property type="component" value="Unassembled WGS sequence"/>
</dbReference>
<dbReference type="AlphaFoldDB" id="A0AAE3DXN6"/>
<dbReference type="RefSeq" id="WP_308456030.1">
    <property type="nucleotide sequence ID" value="NZ_JAJEQM010000004.1"/>
</dbReference>
<dbReference type="PANTHER" id="PTHR46333">
    <property type="entry name" value="CYTOKINESIS PROTEIN 3"/>
    <property type="match status" value="1"/>
</dbReference>
<comment type="caution">
    <text evidence="2">The sequence shown here is derived from an EMBL/GenBank/DDBJ whole genome shotgun (WGS) entry which is preliminary data.</text>
</comment>
<organism evidence="2 3">
    <name type="scientific">Hominilimicola fabiformis</name>
    <dbReference type="NCBI Taxonomy" id="2885356"/>
    <lineage>
        <taxon>Bacteria</taxon>
        <taxon>Bacillati</taxon>
        <taxon>Bacillota</taxon>
        <taxon>Clostridia</taxon>
        <taxon>Eubacteriales</taxon>
        <taxon>Oscillospiraceae</taxon>
        <taxon>Hominilimicola</taxon>
    </lineage>
</organism>
<gene>
    <name evidence="2" type="ORF">LKE05_04230</name>
</gene>
<dbReference type="EMBL" id="JAJEQM010000004">
    <property type="protein sequence ID" value="MCC2209999.1"/>
    <property type="molecule type" value="Genomic_DNA"/>
</dbReference>
<name>A0AAE3DXN6_9FIRM</name>
<dbReference type="InterPro" id="IPR002931">
    <property type="entry name" value="Transglutaminase-like"/>
</dbReference>
<evidence type="ECO:0000259" key="1">
    <source>
        <dbReference type="SMART" id="SM00460"/>
    </source>
</evidence>
<dbReference type="InterPro" id="IPR052557">
    <property type="entry name" value="CAP/Cytokinesis_protein"/>
</dbReference>
<accession>A0AAE3DXN6</accession>
<evidence type="ECO:0000313" key="3">
    <source>
        <dbReference type="Proteomes" id="UP001198242"/>
    </source>
</evidence>
<feature type="domain" description="Transglutaminase-like" evidence="1">
    <location>
        <begin position="286"/>
        <end position="358"/>
    </location>
</feature>
<keyword evidence="3" id="KW-1185">Reference proteome</keyword>
<reference evidence="2 3" key="1">
    <citation type="submission" date="2021-10" db="EMBL/GenBank/DDBJ databases">
        <title>Anaerobic single-cell dispensing facilitates the cultivation of human gut bacteria.</title>
        <authorList>
            <person name="Afrizal A."/>
        </authorList>
    </citation>
    <scope>NUCLEOTIDE SEQUENCE [LARGE SCALE GENOMIC DNA]</scope>
    <source>
        <strain evidence="2 3">CLA-AA-H232</strain>
    </source>
</reference>
<evidence type="ECO:0000313" key="2">
    <source>
        <dbReference type="EMBL" id="MCC2209999.1"/>
    </source>
</evidence>
<dbReference type="Gene3D" id="3.10.620.30">
    <property type="match status" value="1"/>
</dbReference>
<dbReference type="Pfam" id="PF01841">
    <property type="entry name" value="Transglut_core"/>
    <property type="match status" value="1"/>
</dbReference>